<keyword evidence="5 7" id="KW-1133">Transmembrane helix</keyword>
<organism evidence="8 9">
    <name type="scientific">Candidatus Allofournierella pullicola</name>
    <dbReference type="NCBI Taxonomy" id="2838596"/>
    <lineage>
        <taxon>Bacteria</taxon>
        <taxon>Bacillati</taxon>
        <taxon>Bacillota</taxon>
        <taxon>Clostridia</taxon>
        <taxon>Eubacteriales</taxon>
        <taxon>Oscillospiraceae</taxon>
        <taxon>Allofournierella</taxon>
    </lineage>
</organism>
<feature type="transmembrane region" description="Helical" evidence="7">
    <location>
        <begin position="118"/>
        <end position="136"/>
    </location>
</feature>
<evidence type="ECO:0000256" key="6">
    <source>
        <dbReference type="ARBA" id="ARBA00023136"/>
    </source>
</evidence>
<proteinExistence type="inferred from homology"/>
<reference evidence="8" key="1">
    <citation type="journal article" date="2021" name="PeerJ">
        <title>Extensive microbial diversity within the chicken gut microbiome revealed by metagenomics and culture.</title>
        <authorList>
            <person name="Gilroy R."/>
            <person name="Ravi A."/>
            <person name="Getino M."/>
            <person name="Pursley I."/>
            <person name="Horton D.L."/>
            <person name="Alikhan N.F."/>
            <person name="Baker D."/>
            <person name="Gharbi K."/>
            <person name="Hall N."/>
            <person name="Watson M."/>
            <person name="Adriaenssens E.M."/>
            <person name="Foster-Nyarko E."/>
            <person name="Jarju S."/>
            <person name="Secka A."/>
            <person name="Antonio M."/>
            <person name="Oren A."/>
            <person name="Chaudhuri R.R."/>
            <person name="La Ragione R."/>
            <person name="Hildebrand F."/>
            <person name="Pallen M.J."/>
        </authorList>
    </citation>
    <scope>NUCLEOTIDE SEQUENCE</scope>
    <source>
        <strain evidence="8">2239</strain>
    </source>
</reference>
<evidence type="ECO:0000256" key="1">
    <source>
        <dbReference type="ARBA" id="ARBA00004651"/>
    </source>
</evidence>
<comment type="similarity">
    <text evidence="2">Belongs to the chromate ion transporter (CHR) (TC 2.A.51) family.</text>
</comment>
<dbReference type="GO" id="GO:0005886">
    <property type="term" value="C:plasma membrane"/>
    <property type="evidence" value="ECO:0007669"/>
    <property type="project" value="UniProtKB-SubCell"/>
</dbReference>
<keyword evidence="4 7" id="KW-0812">Transmembrane</keyword>
<accession>A0A9D1V513</accession>
<feature type="transmembrane region" description="Helical" evidence="7">
    <location>
        <begin position="142"/>
        <end position="162"/>
    </location>
</feature>
<sequence length="189" mass="19652">MTLLRLFYEFAKVGLFAIGGGLATLPFLYDMAETVGWFTAADVANMIAVSESTPGALGINMATYAGYITAGVPGGIVATLGLISPSILIILIIARMLNKFKDNPLVQKGLYGLRPASVALVAAAGVSVAEVTLVSLPSIEAGAWSSAVVWPAVILGVVIFVAQRKFPKIHPVAFIVFAGVVGAVFRFPA</sequence>
<evidence type="ECO:0000256" key="5">
    <source>
        <dbReference type="ARBA" id="ARBA00022989"/>
    </source>
</evidence>
<reference evidence="8" key="2">
    <citation type="submission" date="2021-04" db="EMBL/GenBank/DDBJ databases">
        <authorList>
            <person name="Gilroy R."/>
        </authorList>
    </citation>
    <scope>NUCLEOTIDE SEQUENCE</scope>
    <source>
        <strain evidence="8">2239</strain>
    </source>
</reference>
<evidence type="ECO:0000313" key="9">
    <source>
        <dbReference type="Proteomes" id="UP000824193"/>
    </source>
</evidence>
<evidence type="ECO:0000256" key="4">
    <source>
        <dbReference type="ARBA" id="ARBA00022692"/>
    </source>
</evidence>
<feature type="transmembrane region" description="Helical" evidence="7">
    <location>
        <begin position="169"/>
        <end position="187"/>
    </location>
</feature>
<keyword evidence="3" id="KW-1003">Cell membrane</keyword>
<dbReference type="GO" id="GO:0015109">
    <property type="term" value="F:chromate transmembrane transporter activity"/>
    <property type="evidence" value="ECO:0007669"/>
    <property type="project" value="InterPro"/>
</dbReference>
<protein>
    <submittedName>
        <fullName evidence="8">Chromate transporter</fullName>
    </submittedName>
</protein>
<dbReference type="Proteomes" id="UP000824193">
    <property type="component" value="Unassembled WGS sequence"/>
</dbReference>
<comment type="subcellular location">
    <subcellularLocation>
        <location evidence="1">Cell membrane</location>
        <topology evidence="1">Multi-pass membrane protein</topology>
    </subcellularLocation>
</comment>
<dbReference type="PANTHER" id="PTHR43663:SF1">
    <property type="entry name" value="CHROMATE TRANSPORTER"/>
    <property type="match status" value="1"/>
</dbReference>
<dbReference type="InterPro" id="IPR003370">
    <property type="entry name" value="Chromate_transpt"/>
</dbReference>
<evidence type="ECO:0000256" key="3">
    <source>
        <dbReference type="ARBA" id="ARBA00022475"/>
    </source>
</evidence>
<feature type="transmembrane region" description="Helical" evidence="7">
    <location>
        <begin position="76"/>
        <end position="97"/>
    </location>
</feature>
<evidence type="ECO:0000256" key="2">
    <source>
        <dbReference type="ARBA" id="ARBA00005262"/>
    </source>
</evidence>
<dbReference type="EMBL" id="DXFW01000027">
    <property type="protein sequence ID" value="HIX06208.1"/>
    <property type="molecule type" value="Genomic_DNA"/>
</dbReference>
<dbReference type="Pfam" id="PF02417">
    <property type="entry name" value="Chromate_transp"/>
    <property type="match status" value="1"/>
</dbReference>
<dbReference type="InterPro" id="IPR052518">
    <property type="entry name" value="CHR_Transporter"/>
</dbReference>
<keyword evidence="6 7" id="KW-0472">Membrane</keyword>
<dbReference type="PANTHER" id="PTHR43663">
    <property type="entry name" value="CHROMATE TRANSPORT PROTEIN-RELATED"/>
    <property type="match status" value="1"/>
</dbReference>
<feature type="transmembrane region" description="Helical" evidence="7">
    <location>
        <begin position="7"/>
        <end position="29"/>
    </location>
</feature>
<comment type="caution">
    <text evidence="8">The sequence shown here is derived from an EMBL/GenBank/DDBJ whole genome shotgun (WGS) entry which is preliminary data.</text>
</comment>
<dbReference type="AlphaFoldDB" id="A0A9D1V513"/>
<evidence type="ECO:0000256" key="7">
    <source>
        <dbReference type="SAM" id="Phobius"/>
    </source>
</evidence>
<name>A0A9D1V513_9FIRM</name>
<gene>
    <name evidence="8" type="ORF">H9865_08965</name>
</gene>
<evidence type="ECO:0000313" key="8">
    <source>
        <dbReference type="EMBL" id="HIX06208.1"/>
    </source>
</evidence>